<name>A0A3L6QTZ4_PANMI</name>
<evidence type="ECO:0000256" key="2">
    <source>
        <dbReference type="ARBA" id="ARBA00001946"/>
    </source>
</evidence>
<evidence type="ECO:0000313" key="14">
    <source>
        <dbReference type="EMBL" id="RLM87242.1"/>
    </source>
</evidence>
<dbReference type="GO" id="GO:0004722">
    <property type="term" value="F:protein serine/threonine phosphatase activity"/>
    <property type="evidence" value="ECO:0007669"/>
    <property type="project" value="UniProtKB-EC"/>
</dbReference>
<evidence type="ECO:0000256" key="6">
    <source>
        <dbReference type="ARBA" id="ARBA00022801"/>
    </source>
</evidence>
<dbReference type="SUPFAM" id="SSF81606">
    <property type="entry name" value="PP2C-like"/>
    <property type="match status" value="1"/>
</dbReference>
<feature type="region of interest" description="Disordered" evidence="12">
    <location>
        <begin position="475"/>
        <end position="546"/>
    </location>
</feature>
<organism evidence="14 15">
    <name type="scientific">Panicum miliaceum</name>
    <name type="common">Proso millet</name>
    <name type="synonym">Broomcorn millet</name>
    <dbReference type="NCBI Taxonomy" id="4540"/>
    <lineage>
        <taxon>Eukaryota</taxon>
        <taxon>Viridiplantae</taxon>
        <taxon>Streptophyta</taxon>
        <taxon>Embryophyta</taxon>
        <taxon>Tracheophyta</taxon>
        <taxon>Spermatophyta</taxon>
        <taxon>Magnoliopsida</taxon>
        <taxon>Liliopsida</taxon>
        <taxon>Poales</taxon>
        <taxon>Poaceae</taxon>
        <taxon>PACMAD clade</taxon>
        <taxon>Panicoideae</taxon>
        <taxon>Panicodae</taxon>
        <taxon>Paniceae</taxon>
        <taxon>Panicinae</taxon>
        <taxon>Panicum</taxon>
        <taxon>Panicum sect. Panicum</taxon>
    </lineage>
</organism>
<evidence type="ECO:0000256" key="11">
    <source>
        <dbReference type="ARBA" id="ARBA00048336"/>
    </source>
</evidence>
<feature type="compositionally biased region" description="Polar residues" evidence="12">
    <location>
        <begin position="113"/>
        <end position="128"/>
    </location>
</feature>
<gene>
    <name evidence="14" type="ORF">C2845_PM04G26010</name>
</gene>
<dbReference type="SMART" id="SM00332">
    <property type="entry name" value="PP2Cc"/>
    <property type="match status" value="1"/>
</dbReference>
<dbReference type="GO" id="GO:0046872">
    <property type="term" value="F:metal ion binding"/>
    <property type="evidence" value="ECO:0007669"/>
    <property type="project" value="UniProtKB-KW"/>
</dbReference>
<comment type="catalytic activity">
    <reaction evidence="11">
        <text>O-phospho-L-threonyl-[protein] + H2O = L-threonyl-[protein] + phosphate</text>
        <dbReference type="Rhea" id="RHEA:47004"/>
        <dbReference type="Rhea" id="RHEA-COMP:11060"/>
        <dbReference type="Rhea" id="RHEA-COMP:11605"/>
        <dbReference type="ChEBI" id="CHEBI:15377"/>
        <dbReference type="ChEBI" id="CHEBI:30013"/>
        <dbReference type="ChEBI" id="CHEBI:43474"/>
        <dbReference type="ChEBI" id="CHEBI:61977"/>
        <dbReference type="EC" id="3.1.3.16"/>
    </reaction>
</comment>
<accession>A0A3L6QTZ4</accession>
<protein>
    <recommendedName>
        <fullName evidence="4">protein-serine/threonine phosphatase</fullName>
        <ecNumber evidence="4">3.1.3.16</ecNumber>
    </recommendedName>
</protein>
<dbReference type="Proteomes" id="UP000275267">
    <property type="component" value="Unassembled WGS sequence"/>
</dbReference>
<feature type="domain" description="PPM-type phosphatase" evidence="13">
    <location>
        <begin position="550"/>
        <end position="812"/>
    </location>
</feature>
<dbReference type="FunFam" id="3.60.40.10:FF:000010">
    <property type="entry name" value="Probable protein phosphatase 2C 39"/>
    <property type="match status" value="1"/>
</dbReference>
<dbReference type="PROSITE" id="PS51746">
    <property type="entry name" value="PPM_2"/>
    <property type="match status" value="1"/>
</dbReference>
<evidence type="ECO:0000259" key="13">
    <source>
        <dbReference type="PROSITE" id="PS51746"/>
    </source>
</evidence>
<dbReference type="Gene3D" id="2.120.10.10">
    <property type="match status" value="1"/>
</dbReference>
<keyword evidence="6" id="KW-0378">Hydrolase</keyword>
<dbReference type="PANTHER" id="PTHR43752">
    <property type="entry name" value="BNR/ASP-BOX REPEAT FAMILY PROTEIN"/>
    <property type="match status" value="1"/>
</dbReference>
<dbReference type="EC" id="3.1.3.16" evidence="4"/>
<dbReference type="SMART" id="SM00331">
    <property type="entry name" value="PP2C_SIG"/>
    <property type="match status" value="1"/>
</dbReference>
<dbReference type="InterPro" id="IPR011040">
    <property type="entry name" value="Sialidase"/>
</dbReference>
<evidence type="ECO:0000313" key="15">
    <source>
        <dbReference type="Proteomes" id="UP000275267"/>
    </source>
</evidence>
<dbReference type="EMBL" id="PQIB02000011">
    <property type="protein sequence ID" value="RLM87242.1"/>
    <property type="molecule type" value="Genomic_DNA"/>
</dbReference>
<evidence type="ECO:0000256" key="3">
    <source>
        <dbReference type="ARBA" id="ARBA00006702"/>
    </source>
</evidence>
<dbReference type="Pfam" id="PF00481">
    <property type="entry name" value="PP2C"/>
    <property type="match status" value="1"/>
</dbReference>
<proteinExistence type="inferred from homology"/>
<evidence type="ECO:0000256" key="7">
    <source>
        <dbReference type="ARBA" id="ARBA00022842"/>
    </source>
</evidence>
<evidence type="ECO:0000256" key="12">
    <source>
        <dbReference type="SAM" id="MobiDB-lite"/>
    </source>
</evidence>
<keyword evidence="5" id="KW-0479">Metal-binding</keyword>
<keyword evidence="9" id="KW-0464">Manganese</keyword>
<keyword evidence="8" id="KW-0904">Protein phosphatase</keyword>
<dbReference type="InterPro" id="IPR001932">
    <property type="entry name" value="PPM-type_phosphatase-like_dom"/>
</dbReference>
<evidence type="ECO:0000256" key="5">
    <source>
        <dbReference type="ARBA" id="ARBA00022723"/>
    </source>
</evidence>
<feature type="compositionally biased region" description="Basic residues" evidence="12">
    <location>
        <begin position="536"/>
        <end position="546"/>
    </location>
</feature>
<comment type="cofactor">
    <cofactor evidence="2">
        <name>Mg(2+)</name>
        <dbReference type="ChEBI" id="CHEBI:18420"/>
    </cofactor>
</comment>
<keyword evidence="7" id="KW-0460">Magnesium</keyword>
<dbReference type="Gene3D" id="3.60.40.10">
    <property type="entry name" value="PPM-type phosphatase domain"/>
    <property type="match status" value="1"/>
</dbReference>
<dbReference type="InterPro" id="IPR036457">
    <property type="entry name" value="PPM-type-like_dom_sf"/>
</dbReference>
<evidence type="ECO:0000256" key="10">
    <source>
        <dbReference type="ARBA" id="ARBA00047761"/>
    </source>
</evidence>
<feature type="region of interest" description="Disordered" evidence="12">
    <location>
        <begin position="101"/>
        <end position="135"/>
    </location>
</feature>
<evidence type="ECO:0000256" key="1">
    <source>
        <dbReference type="ARBA" id="ARBA00001936"/>
    </source>
</evidence>
<dbReference type="CDD" id="cd15482">
    <property type="entry name" value="Sialidase_non-viral"/>
    <property type="match status" value="1"/>
</dbReference>
<dbReference type="InterPro" id="IPR036278">
    <property type="entry name" value="Sialidase_sf"/>
</dbReference>
<dbReference type="OrthoDB" id="10264738at2759"/>
<dbReference type="SUPFAM" id="SSF50939">
    <property type="entry name" value="Sialidases"/>
    <property type="match status" value="1"/>
</dbReference>
<reference evidence="15" key="1">
    <citation type="journal article" date="2019" name="Nat. Commun.">
        <title>The genome of broomcorn millet.</title>
        <authorList>
            <person name="Zou C."/>
            <person name="Miki D."/>
            <person name="Li D."/>
            <person name="Tang Q."/>
            <person name="Xiao L."/>
            <person name="Rajput S."/>
            <person name="Deng P."/>
            <person name="Jia W."/>
            <person name="Huang R."/>
            <person name="Zhang M."/>
            <person name="Sun Y."/>
            <person name="Hu J."/>
            <person name="Fu X."/>
            <person name="Schnable P.S."/>
            <person name="Li F."/>
            <person name="Zhang H."/>
            <person name="Feng B."/>
            <person name="Zhu X."/>
            <person name="Liu R."/>
            <person name="Schnable J.C."/>
            <person name="Zhu J.-K."/>
            <person name="Zhang H."/>
        </authorList>
    </citation>
    <scope>NUCLEOTIDE SEQUENCE [LARGE SCALE GENOMIC DNA]</scope>
</reference>
<keyword evidence="15" id="KW-1185">Reference proteome</keyword>
<comment type="similarity">
    <text evidence="3">Belongs to the PP2C family.</text>
</comment>
<dbReference type="AlphaFoldDB" id="A0A3L6QTZ4"/>
<evidence type="ECO:0000256" key="8">
    <source>
        <dbReference type="ARBA" id="ARBA00022912"/>
    </source>
</evidence>
<sequence>MRSGSIAPLSSPPTAFRSALALAQAPVQVSPLARPPASLVTDANACFLKMAIPTICSLSKQHKWKITACVMLFSVVLVASDSPFRTFFSKYLSSIVASSGSSDEITSTHENRNLSSKHATNLSNSKPGQQIEHGTYNMNTTSANATSGWSIVKEEFTFPAVGRPFNNCHASTIVEIEKDNFLISYFGGSIEGAPDVKIWTQRYSDGYWHPPVVADEENATAMWNPVLFQLPSHELLLFYKIGEHPQNWSGAMKRSLNGGMSWSEREQLPPGILGPIKNKNSCFPKFIEQIYSLVQPFLLDDGHLLCGSSVESWNSWGAWLEVTEDAGRTWRKYGPIYVEGEKLGVIQPVPYQTTNGTIRMLLRSYQTIRRVCIADSSDGGLTWGYARKTELPNPNSGIDGIKMKDGRVALAYNTVSRGTLKVAVSSDDGILWAEVLTLENTEGVEFSYPAAIQTMDELVHVTYTFNRTRIKLTTHARERVDSKRPPSPKPLHEAGRQVLRRGASTTAAERQFKVGEEESGGDQAAQAQAVRETGRGKSRARASSGRRKVTYGFHLVQGRMPHGMEDRHVAEFRLLDDGNEVGLFAVFDGHSGADVATYLREHLFDNILNEPDFDFWTDPMEAIRRAYHRTDRKVLKMKKADDDEGKGKGRRRRGGSTAVTVILINGETLVVANVGDSRAVLRDAGGAARQLSVDHEPLREQSAIESRGGFITEIHGDVPRVDAQLATSRAFGDRSLKEHISSDPDVCIEDVGDGSELVVLASDGLWKVMSNQEAVDEAGRENGDARKAAVRLVDEAVHRDSKDDISCVVVRLH</sequence>
<comment type="caution">
    <text evidence="14">The sequence shown here is derived from an EMBL/GenBank/DDBJ whole genome shotgun (WGS) entry which is preliminary data.</text>
</comment>
<feature type="compositionally biased region" description="Basic and acidic residues" evidence="12">
    <location>
        <begin position="475"/>
        <end position="495"/>
    </location>
</feature>
<dbReference type="Pfam" id="PF13088">
    <property type="entry name" value="BNR_2"/>
    <property type="match status" value="1"/>
</dbReference>
<evidence type="ECO:0000256" key="4">
    <source>
        <dbReference type="ARBA" id="ARBA00013081"/>
    </source>
</evidence>
<evidence type="ECO:0000256" key="9">
    <source>
        <dbReference type="ARBA" id="ARBA00023211"/>
    </source>
</evidence>
<comment type="cofactor">
    <cofactor evidence="1">
        <name>Mn(2+)</name>
        <dbReference type="ChEBI" id="CHEBI:29035"/>
    </cofactor>
</comment>
<dbReference type="CDD" id="cd00143">
    <property type="entry name" value="PP2Cc"/>
    <property type="match status" value="1"/>
</dbReference>
<dbReference type="PANTHER" id="PTHR43752:SF3">
    <property type="entry name" value="BNR_ASP-BOX REPEAT FAMILY PROTEIN"/>
    <property type="match status" value="1"/>
</dbReference>
<comment type="catalytic activity">
    <reaction evidence="10">
        <text>O-phospho-L-seryl-[protein] + H2O = L-seryl-[protein] + phosphate</text>
        <dbReference type="Rhea" id="RHEA:20629"/>
        <dbReference type="Rhea" id="RHEA-COMP:9863"/>
        <dbReference type="Rhea" id="RHEA-COMP:11604"/>
        <dbReference type="ChEBI" id="CHEBI:15377"/>
        <dbReference type="ChEBI" id="CHEBI:29999"/>
        <dbReference type="ChEBI" id="CHEBI:43474"/>
        <dbReference type="ChEBI" id="CHEBI:83421"/>
        <dbReference type="EC" id="3.1.3.16"/>
    </reaction>
</comment>